<dbReference type="InterPro" id="IPR050230">
    <property type="entry name" value="CALM/Myosin/TropC-like"/>
</dbReference>
<dbReference type="PROSITE" id="PS50222">
    <property type="entry name" value="EF_HAND_2"/>
    <property type="match status" value="1"/>
</dbReference>
<protein>
    <submittedName>
        <fullName evidence="3">Calmodulin</fullName>
    </submittedName>
</protein>
<feature type="domain" description="EF-hand" evidence="2">
    <location>
        <begin position="40"/>
        <end position="75"/>
    </location>
</feature>
<dbReference type="Gene3D" id="1.10.238.10">
    <property type="entry name" value="EF-hand"/>
    <property type="match status" value="2"/>
</dbReference>
<reference evidence="3 4" key="1">
    <citation type="submission" date="2024-03" db="EMBL/GenBank/DDBJ databases">
        <title>The Acrasis kona genome and developmental transcriptomes reveal deep origins of eukaryotic multicellular pathways.</title>
        <authorList>
            <person name="Sheikh S."/>
            <person name="Fu C.-J."/>
            <person name="Brown M.W."/>
            <person name="Baldauf S.L."/>
        </authorList>
    </citation>
    <scope>NUCLEOTIDE SEQUENCE [LARGE SCALE GENOMIC DNA]</scope>
    <source>
        <strain evidence="3 4">ATCC MYA-3509</strain>
    </source>
</reference>
<evidence type="ECO:0000313" key="3">
    <source>
        <dbReference type="EMBL" id="KAL0485949.1"/>
    </source>
</evidence>
<sequence>MIPSDDQIRAAFEEAALPADPSLIPTNSLRSVLTKLNKLPPEDELADLIEDLDPDNNGSIPYHLFYYIITLKKSSTIEDQIRDAFRPFEKEGLGENIIPTSDLRQILTALPGECLTDEEVDELIRESLAESSGMVDYLKFALFMINRKDIASVQSPFQ</sequence>
<evidence type="ECO:0000313" key="4">
    <source>
        <dbReference type="Proteomes" id="UP001431209"/>
    </source>
</evidence>
<dbReference type="FunFam" id="1.10.238.10:FF:000003">
    <property type="entry name" value="Calmodulin A"/>
    <property type="match status" value="1"/>
</dbReference>
<dbReference type="Proteomes" id="UP001431209">
    <property type="component" value="Unassembled WGS sequence"/>
</dbReference>
<dbReference type="InterPro" id="IPR011992">
    <property type="entry name" value="EF-hand-dom_pair"/>
</dbReference>
<dbReference type="EMBL" id="JAOPGA020001192">
    <property type="protein sequence ID" value="KAL0485949.1"/>
    <property type="molecule type" value="Genomic_DNA"/>
</dbReference>
<comment type="caution">
    <text evidence="3">The sequence shown here is derived from an EMBL/GenBank/DDBJ whole genome shotgun (WGS) entry which is preliminary data.</text>
</comment>
<dbReference type="AlphaFoldDB" id="A0AAW2Z965"/>
<dbReference type="SUPFAM" id="SSF47473">
    <property type="entry name" value="EF-hand"/>
    <property type="match status" value="1"/>
</dbReference>
<organism evidence="3 4">
    <name type="scientific">Acrasis kona</name>
    <dbReference type="NCBI Taxonomy" id="1008807"/>
    <lineage>
        <taxon>Eukaryota</taxon>
        <taxon>Discoba</taxon>
        <taxon>Heterolobosea</taxon>
        <taxon>Tetramitia</taxon>
        <taxon>Eutetramitia</taxon>
        <taxon>Acrasidae</taxon>
        <taxon>Acrasis</taxon>
    </lineage>
</organism>
<proteinExistence type="predicted"/>
<dbReference type="GO" id="GO:0005509">
    <property type="term" value="F:calcium ion binding"/>
    <property type="evidence" value="ECO:0007669"/>
    <property type="project" value="InterPro"/>
</dbReference>
<keyword evidence="1" id="KW-0677">Repeat</keyword>
<keyword evidence="4" id="KW-1185">Reference proteome</keyword>
<evidence type="ECO:0000259" key="2">
    <source>
        <dbReference type="PROSITE" id="PS50222"/>
    </source>
</evidence>
<name>A0AAW2Z965_9EUKA</name>
<evidence type="ECO:0000256" key="1">
    <source>
        <dbReference type="ARBA" id="ARBA00022737"/>
    </source>
</evidence>
<gene>
    <name evidence="3" type="ORF">AKO1_001703</name>
</gene>
<dbReference type="InterPro" id="IPR002048">
    <property type="entry name" value="EF_hand_dom"/>
</dbReference>
<dbReference type="GO" id="GO:0016460">
    <property type="term" value="C:myosin II complex"/>
    <property type="evidence" value="ECO:0007669"/>
    <property type="project" value="TreeGrafter"/>
</dbReference>
<dbReference type="PANTHER" id="PTHR23048:SF0">
    <property type="entry name" value="CALMODULIN LIKE 3"/>
    <property type="match status" value="1"/>
</dbReference>
<dbReference type="PANTHER" id="PTHR23048">
    <property type="entry name" value="MYOSIN LIGHT CHAIN 1, 3"/>
    <property type="match status" value="1"/>
</dbReference>
<accession>A0AAW2Z965</accession>